<gene>
    <name evidence="2" type="ORF">C0W27_15720</name>
</gene>
<dbReference type="Proteomes" id="UP000240989">
    <property type="component" value="Unassembled WGS sequence"/>
</dbReference>
<keyword evidence="3" id="KW-1185">Reference proteome</keyword>
<protein>
    <submittedName>
        <fullName evidence="2">Uncharacterized protein</fullName>
    </submittedName>
</protein>
<keyword evidence="1" id="KW-0812">Transmembrane</keyword>
<keyword evidence="1" id="KW-0472">Membrane</keyword>
<dbReference type="RefSeq" id="WP_045152850.1">
    <property type="nucleotide sequence ID" value="NZ_JZSW01000007.1"/>
</dbReference>
<feature type="transmembrane region" description="Helical" evidence="1">
    <location>
        <begin position="57"/>
        <end position="75"/>
    </location>
</feature>
<reference evidence="2 3" key="1">
    <citation type="submission" date="2018-01" db="EMBL/GenBank/DDBJ databases">
        <title>Whole genome sequencing of Histamine producing bacteria.</title>
        <authorList>
            <person name="Butler K."/>
        </authorList>
    </citation>
    <scope>NUCLEOTIDE SEQUENCE [LARGE SCALE GENOMIC DNA]</scope>
    <source>
        <strain evidence="2 3">A6-1</strain>
    </source>
</reference>
<sequence length="134" mass="15668">MNDYCYLSNRNVEIKEKYKIIDTYILNYIDKALNSRNPIGIDEIEGLSMMIRKTRKIYSVVLLMHKSLLVEFLVVANNQQKQLYPYLLNTPPAPLIVSEWRALLTITLPYRLLKKIDEFRIELSFALLSALTKA</sequence>
<evidence type="ECO:0000256" key="1">
    <source>
        <dbReference type="SAM" id="Phobius"/>
    </source>
</evidence>
<evidence type="ECO:0000313" key="3">
    <source>
        <dbReference type="Proteomes" id="UP000240989"/>
    </source>
</evidence>
<name>A0ABX5H189_PHOAN</name>
<comment type="caution">
    <text evidence="2">The sequence shown here is derived from an EMBL/GenBank/DDBJ whole genome shotgun (WGS) entry which is preliminary data.</text>
</comment>
<dbReference type="EMBL" id="PYOU01000014">
    <property type="protein sequence ID" value="PSX07016.1"/>
    <property type="molecule type" value="Genomic_DNA"/>
</dbReference>
<organism evidence="2 3">
    <name type="scientific">Photobacterium angustum</name>
    <dbReference type="NCBI Taxonomy" id="661"/>
    <lineage>
        <taxon>Bacteria</taxon>
        <taxon>Pseudomonadati</taxon>
        <taxon>Pseudomonadota</taxon>
        <taxon>Gammaproteobacteria</taxon>
        <taxon>Vibrionales</taxon>
        <taxon>Vibrionaceae</taxon>
        <taxon>Photobacterium</taxon>
    </lineage>
</organism>
<evidence type="ECO:0000313" key="2">
    <source>
        <dbReference type="EMBL" id="PSX07016.1"/>
    </source>
</evidence>
<proteinExistence type="predicted"/>
<accession>A0ABX5H189</accession>
<keyword evidence="1" id="KW-1133">Transmembrane helix</keyword>